<evidence type="ECO:0000313" key="1">
    <source>
        <dbReference type="EMBL" id="MBX45841.1"/>
    </source>
</evidence>
<dbReference type="EMBL" id="GGEC01065357">
    <property type="protein sequence ID" value="MBX45841.1"/>
    <property type="molecule type" value="Transcribed_RNA"/>
</dbReference>
<proteinExistence type="predicted"/>
<name>A0A2P2NTY5_RHIMU</name>
<sequence length="28" mass="3316">MLLHACIYLVFYLSFIPHRVALLHDCNI</sequence>
<dbReference type="AlphaFoldDB" id="A0A2P2NTY5"/>
<reference evidence="1" key="1">
    <citation type="submission" date="2018-02" db="EMBL/GenBank/DDBJ databases">
        <title>Rhizophora mucronata_Transcriptome.</title>
        <authorList>
            <person name="Meera S.P."/>
            <person name="Sreeshan A."/>
            <person name="Augustine A."/>
        </authorList>
    </citation>
    <scope>NUCLEOTIDE SEQUENCE</scope>
    <source>
        <tissue evidence="1">Leaf</tissue>
    </source>
</reference>
<protein>
    <submittedName>
        <fullName evidence="1">Uncharacterized protein</fullName>
    </submittedName>
</protein>
<accession>A0A2P2NTY5</accession>
<organism evidence="1">
    <name type="scientific">Rhizophora mucronata</name>
    <name type="common">Asiatic mangrove</name>
    <dbReference type="NCBI Taxonomy" id="61149"/>
    <lineage>
        <taxon>Eukaryota</taxon>
        <taxon>Viridiplantae</taxon>
        <taxon>Streptophyta</taxon>
        <taxon>Embryophyta</taxon>
        <taxon>Tracheophyta</taxon>
        <taxon>Spermatophyta</taxon>
        <taxon>Magnoliopsida</taxon>
        <taxon>eudicotyledons</taxon>
        <taxon>Gunneridae</taxon>
        <taxon>Pentapetalae</taxon>
        <taxon>rosids</taxon>
        <taxon>fabids</taxon>
        <taxon>Malpighiales</taxon>
        <taxon>Rhizophoraceae</taxon>
        <taxon>Rhizophora</taxon>
    </lineage>
</organism>